<dbReference type="SUPFAM" id="SSF51984">
    <property type="entry name" value="MurCD N-terminal domain"/>
    <property type="match status" value="1"/>
</dbReference>
<dbReference type="GO" id="GO:0009252">
    <property type="term" value="P:peptidoglycan biosynthetic process"/>
    <property type="evidence" value="ECO:0007669"/>
    <property type="project" value="UniProtKB-UniRule"/>
</dbReference>
<dbReference type="SUPFAM" id="SSF53244">
    <property type="entry name" value="MurD-like peptide ligases, peptide-binding domain"/>
    <property type="match status" value="1"/>
</dbReference>
<dbReference type="Pfam" id="PF21799">
    <property type="entry name" value="MurD-like_N"/>
    <property type="match status" value="1"/>
</dbReference>
<dbReference type="HAMAP" id="MF_00639">
    <property type="entry name" value="MurD"/>
    <property type="match status" value="1"/>
</dbReference>
<dbReference type="AlphaFoldDB" id="A0A9J6RNP7"/>
<dbReference type="InterPro" id="IPR013221">
    <property type="entry name" value="Mur_ligase_cen"/>
</dbReference>
<evidence type="ECO:0000259" key="10">
    <source>
        <dbReference type="Pfam" id="PF08245"/>
    </source>
</evidence>
<keyword evidence="5 7" id="KW-0547">Nucleotide-binding</keyword>
<evidence type="ECO:0000256" key="6">
    <source>
        <dbReference type="ARBA" id="ARBA00022840"/>
    </source>
</evidence>
<dbReference type="Gene3D" id="3.40.1190.10">
    <property type="entry name" value="Mur-like, catalytic domain"/>
    <property type="match status" value="1"/>
</dbReference>
<keyword evidence="12" id="KW-1185">Reference proteome</keyword>
<sequence length="453" mass="47622">MQIIAKDNHCVVVGLGLTGLSCARYLASKNIPFSVVDSREQPPGLKELQQELPDVAVSLGAITDEALANANELIISPGVSLEQPAIQRAIAAGTAYCGDIDLFRREAKAPIIAITGSNGKSTVTALVGEMAAAAGKRVAVGGNIGVPALALLAEPEPDLYVLELSSFQLERAQPLNAEVATVLNISPDHMDRYSDIAAYHRAKHRIFFGCKQVVVNCSDTLSKPLVPDEVKQWHFGLGQPDFKGFGLIKEGEQEFLAFQFEKLMPVSELKIVGRHNIENALAALALGHAAGLPFAAMLKALRNFAGLPHRCQFVASIAGVKYYNDSKATNVGAALAAIEGLAASVEKIVLIAGGEGKGASFDDLLVPVQRACSAAVLIGTEAQVLADLLSPVVKVSKAGSMVEAVAAAKALAKEGDAVLLAPACASFDMYSNYQQRGDDFCAAVNALKNKSVH</sequence>
<evidence type="ECO:0000256" key="2">
    <source>
        <dbReference type="ARBA" id="ARBA00004752"/>
    </source>
</evidence>
<evidence type="ECO:0000256" key="3">
    <source>
        <dbReference type="ARBA" id="ARBA00022490"/>
    </source>
</evidence>
<dbReference type="PANTHER" id="PTHR43692:SF1">
    <property type="entry name" value="UDP-N-ACETYLMURAMOYLALANINE--D-GLUTAMATE LIGASE"/>
    <property type="match status" value="1"/>
</dbReference>
<dbReference type="GO" id="GO:0008360">
    <property type="term" value="P:regulation of cell shape"/>
    <property type="evidence" value="ECO:0007669"/>
    <property type="project" value="UniProtKB-KW"/>
</dbReference>
<name>A0A9J6RNP7_9GAMM</name>
<evidence type="ECO:0000256" key="8">
    <source>
        <dbReference type="RuleBase" id="RU003664"/>
    </source>
</evidence>
<dbReference type="PROSITE" id="PS51257">
    <property type="entry name" value="PROKAR_LIPOPROTEIN"/>
    <property type="match status" value="1"/>
</dbReference>
<evidence type="ECO:0000256" key="1">
    <source>
        <dbReference type="ARBA" id="ARBA00004496"/>
    </source>
</evidence>
<dbReference type="Pfam" id="PF08245">
    <property type="entry name" value="Mur_ligase_M"/>
    <property type="match status" value="1"/>
</dbReference>
<comment type="subcellular location">
    <subcellularLocation>
        <location evidence="1 7 8">Cytoplasm</location>
    </subcellularLocation>
</comment>
<evidence type="ECO:0000259" key="9">
    <source>
        <dbReference type="Pfam" id="PF02875"/>
    </source>
</evidence>
<keyword evidence="4 7" id="KW-0436">Ligase</keyword>
<dbReference type="GO" id="GO:0005737">
    <property type="term" value="C:cytoplasm"/>
    <property type="evidence" value="ECO:0007669"/>
    <property type="project" value="UniProtKB-SubCell"/>
</dbReference>
<keyword evidence="7 8" id="KW-0132">Cell division</keyword>
<comment type="catalytic activity">
    <reaction evidence="7 8">
        <text>UDP-N-acetyl-alpha-D-muramoyl-L-alanine + D-glutamate + ATP = UDP-N-acetyl-alpha-D-muramoyl-L-alanyl-D-glutamate + ADP + phosphate + H(+)</text>
        <dbReference type="Rhea" id="RHEA:16429"/>
        <dbReference type="ChEBI" id="CHEBI:15378"/>
        <dbReference type="ChEBI" id="CHEBI:29986"/>
        <dbReference type="ChEBI" id="CHEBI:30616"/>
        <dbReference type="ChEBI" id="CHEBI:43474"/>
        <dbReference type="ChEBI" id="CHEBI:83898"/>
        <dbReference type="ChEBI" id="CHEBI:83900"/>
        <dbReference type="ChEBI" id="CHEBI:456216"/>
        <dbReference type="EC" id="6.3.2.9"/>
    </reaction>
</comment>
<dbReference type="NCBIfam" id="TIGR01087">
    <property type="entry name" value="murD"/>
    <property type="match status" value="1"/>
</dbReference>
<dbReference type="RefSeq" id="WP_258332277.1">
    <property type="nucleotide sequence ID" value="NZ_JAPTGG010000010.1"/>
</dbReference>
<comment type="function">
    <text evidence="7 8">Cell wall formation. Catalyzes the addition of glutamate to the nucleotide precursor UDP-N-acetylmuramoyl-L-alanine (UMA).</text>
</comment>
<protein>
    <recommendedName>
        <fullName evidence="7 8">UDP-N-acetylmuramoylalanine--D-glutamate ligase</fullName>
        <ecNumber evidence="7 8">6.3.2.9</ecNumber>
    </recommendedName>
    <alternativeName>
        <fullName evidence="7">D-glutamic acid-adding enzyme</fullName>
    </alternativeName>
    <alternativeName>
        <fullName evidence="7">UDP-N-acetylmuramoyl-L-alanyl-D-glutamate synthetase</fullName>
    </alternativeName>
</protein>
<keyword evidence="6 7" id="KW-0067">ATP-binding</keyword>
<comment type="pathway">
    <text evidence="2 7 8">Cell wall biogenesis; peptidoglycan biosynthesis.</text>
</comment>
<dbReference type="GO" id="GO:0008764">
    <property type="term" value="F:UDP-N-acetylmuramoylalanine-D-glutamate ligase activity"/>
    <property type="evidence" value="ECO:0007669"/>
    <property type="project" value="UniProtKB-UniRule"/>
</dbReference>
<feature type="domain" description="Mur ligase central" evidence="10">
    <location>
        <begin position="114"/>
        <end position="286"/>
    </location>
</feature>
<dbReference type="SUPFAM" id="SSF53623">
    <property type="entry name" value="MurD-like peptide ligases, catalytic domain"/>
    <property type="match status" value="1"/>
</dbReference>
<keyword evidence="7 8" id="KW-0961">Cell wall biogenesis/degradation</keyword>
<dbReference type="PANTHER" id="PTHR43692">
    <property type="entry name" value="UDP-N-ACETYLMURAMOYLALANINE--D-GLUTAMATE LIGASE"/>
    <property type="match status" value="1"/>
</dbReference>
<keyword evidence="7 8" id="KW-0133">Cell shape</keyword>
<accession>A0A9J6RNP7</accession>
<dbReference type="EMBL" id="JAPTGG010000010">
    <property type="protein sequence ID" value="MCZ0866124.1"/>
    <property type="molecule type" value="Genomic_DNA"/>
</dbReference>
<dbReference type="EC" id="6.3.2.9" evidence="7 8"/>
<feature type="domain" description="Mur ligase C-terminal" evidence="9">
    <location>
        <begin position="309"/>
        <end position="424"/>
    </location>
</feature>
<dbReference type="Gene3D" id="3.90.190.20">
    <property type="entry name" value="Mur ligase, C-terminal domain"/>
    <property type="match status" value="1"/>
</dbReference>
<keyword evidence="7 8" id="KW-0573">Peptidoglycan synthesis</keyword>
<dbReference type="InterPro" id="IPR005762">
    <property type="entry name" value="MurD"/>
</dbReference>
<dbReference type="GO" id="GO:0005524">
    <property type="term" value="F:ATP binding"/>
    <property type="evidence" value="ECO:0007669"/>
    <property type="project" value="UniProtKB-UniRule"/>
</dbReference>
<comment type="similarity">
    <text evidence="7">Belongs to the MurCDEF family.</text>
</comment>
<evidence type="ECO:0000256" key="7">
    <source>
        <dbReference type="HAMAP-Rule" id="MF_00639"/>
    </source>
</evidence>
<dbReference type="InterPro" id="IPR004101">
    <property type="entry name" value="Mur_ligase_C"/>
</dbReference>
<dbReference type="GO" id="GO:0071555">
    <property type="term" value="P:cell wall organization"/>
    <property type="evidence" value="ECO:0007669"/>
    <property type="project" value="UniProtKB-KW"/>
</dbReference>
<organism evidence="11 12">
    <name type="scientific">Dasania phycosphaerae</name>
    <dbReference type="NCBI Taxonomy" id="2950436"/>
    <lineage>
        <taxon>Bacteria</taxon>
        <taxon>Pseudomonadati</taxon>
        <taxon>Pseudomonadota</taxon>
        <taxon>Gammaproteobacteria</taxon>
        <taxon>Cellvibrionales</taxon>
        <taxon>Spongiibacteraceae</taxon>
        <taxon>Dasania</taxon>
    </lineage>
</organism>
<evidence type="ECO:0000256" key="5">
    <source>
        <dbReference type="ARBA" id="ARBA00022741"/>
    </source>
</evidence>
<evidence type="ECO:0000313" key="11">
    <source>
        <dbReference type="EMBL" id="MCZ0866124.1"/>
    </source>
</evidence>
<dbReference type="Pfam" id="PF02875">
    <property type="entry name" value="Mur_ligase_C"/>
    <property type="match status" value="1"/>
</dbReference>
<gene>
    <name evidence="7 11" type="primary">murD</name>
    <name evidence="11" type="ORF">O0V09_13010</name>
</gene>
<reference evidence="11 12" key="1">
    <citation type="submission" date="2022-12" db="EMBL/GenBank/DDBJ databases">
        <title>Dasania phycosphaerae sp. nov., isolated from particulate material of the south coast of Korea.</title>
        <authorList>
            <person name="Jiang Y."/>
        </authorList>
    </citation>
    <scope>NUCLEOTIDE SEQUENCE [LARGE SCALE GENOMIC DNA]</scope>
    <source>
        <strain evidence="11 12">GY-19</strain>
    </source>
</reference>
<dbReference type="GO" id="GO:0051301">
    <property type="term" value="P:cell division"/>
    <property type="evidence" value="ECO:0007669"/>
    <property type="project" value="UniProtKB-KW"/>
</dbReference>
<dbReference type="InterPro" id="IPR036565">
    <property type="entry name" value="Mur-like_cat_sf"/>
</dbReference>
<comment type="caution">
    <text evidence="11">The sequence shown here is derived from an EMBL/GenBank/DDBJ whole genome shotgun (WGS) entry which is preliminary data.</text>
</comment>
<evidence type="ECO:0000313" key="12">
    <source>
        <dbReference type="Proteomes" id="UP001069090"/>
    </source>
</evidence>
<keyword evidence="3 7" id="KW-0963">Cytoplasm</keyword>
<dbReference type="Proteomes" id="UP001069090">
    <property type="component" value="Unassembled WGS sequence"/>
</dbReference>
<feature type="binding site" evidence="7">
    <location>
        <begin position="116"/>
        <end position="122"/>
    </location>
    <ligand>
        <name>ATP</name>
        <dbReference type="ChEBI" id="CHEBI:30616"/>
    </ligand>
</feature>
<dbReference type="Gene3D" id="3.40.50.720">
    <property type="entry name" value="NAD(P)-binding Rossmann-like Domain"/>
    <property type="match status" value="1"/>
</dbReference>
<keyword evidence="7 8" id="KW-0131">Cell cycle</keyword>
<proteinExistence type="inferred from homology"/>
<evidence type="ECO:0000256" key="4">
    <source>
        <dbReference type="ARBA" id="ARBA00022598"/>
    </source>
</evidence>
<dbReference type="InterPro" id="IPR036615">
    <property type="entry name" value="Mur_ligase_C_dom_sf"/>
</dbReference>